<dbReference type="SUPFAM" id="SSF52172">
    <property type="entry name" value="CheY-like"/>
    <property type="match status" value="1"/>
</dbReference>
<feature type="modified residue" description="4-aspartylphosphate" evidence="6">
    <location>
        <position position="62"/>
    </location>
</feature>
<proteinExistence type="predicted"/>
<dbReference type="CDD" id="cd00156">
    <property type="entry name" value="REC"/>
    <property type="match status" value="1"/>
</dbReference>
<reference evidence="9 10" key="1">
    <citation type="submission" date="2015-08" db="EMBL/GenBank/DDBJ databases">
        <title>Comparative genomics of the Campylobacter concisus group.</title>
        <authorList>
            <person name="Yee E."/>
            <person name="Chapman M.H."/>
            <person name="Huynh S."/>
            <person name="Bono J.L."/>
            <person name="On S.L."/>
            <person name="St Leger J."/>
            <person name="Foster G."/>
            <person name="Parker C.T."/>
            <person name="Miller W.G."/>
        </authorList>
    </citation>
    <scope>NUCLEOTIDE SEQUENCE [LARGE SCALE GENOMIC DNA]</scope>
    <source>
        <strain evidence="9 10">RM9337</strain>
    </source>
</reference>
<name>A0AAW3ZUE2_9BACT</name>
<gene>
    <name evidence="8" type="ORF">CCAL12919_06305</name>
    <name evidence="9" type="ORF">CCAL9337_05715</name>
</gene>
<dbReference type="PANTHER" id="PTHR48111:SF1">
    <property type="entry name" value="TWO-COMPONENT RESPONSE REGULATOR ORR33"/>
    <property type="match status" value="1"/>
</dbReference>
<dbReference type="AlphaFoldDB" id="A0AAW3ZUE2"/>
<dbReference type="GO" id="GO:0000156">
    <property type="term" value="F:phosphorelay response regulator activity"/>
    <property type="evidence" value="ECO:0007669"/>
    <property type="project" value="TreeGrafter"/>
</dbReference>
<dbReference type="GO" id="GO:0006355">
    <property type="term" value="P:regulation of DNA-templated transcription"/>
    <property type="evidence" value="ECO:0007669"/>
    <property type="project" value="TreeGrafter"/>
</dbReference>
<accession>A0AAW3ZUE2</accession>
<dbReference type="InterPro" id="IPR001789">
    <property type="entry name" value="Sig_transdc_resp-reg_receiver"/>
</dbReference>
<keyword evidence="4" id="KW-0238">DNA-binding</keyword>
<dbReference type="EMBL" id="LIWG01000006">
    <property type="protein sequence ID" value="MBE3608217.1"/>
    <property type="molecule type" value="Genomic_DNA"/>
</dbReference>
<evidence type="ECO:0000259" key="7">
    <source>
        <dbReference type="PROSITE" id="PS50110"/>
    </source>
</evidence>
<dbReference type="PROSITE" id="PS50110">
    <property type="entry name" value="RESPONSE_REGULATORY"/>
    <property type="match status" value="1"/>
</dbReference>
<keyword evidence="2" id="KW-0902">Two-component regulatory system</keyword>
<evidence type="ECO:0000256" key="5">
    <source>
        <dbReference type="ARBA" id="ARBA00023163"/>
    </source>
</evidence>
<reference evidence="8 11" key="2">
    <citation type="submission" date="2020-10" db="EMBL/GenBank/DDBJ databases">
        <title>Campylobacter californiensis sp. nov. isolated from cattle and feral swine in California.</title>
        <authorList>
            <person name="Miller W.G."/>
        </authorList>
    </citation>
    <scope>NUCLEOTIDE SEQUENCE [LARGE SCALE GENOMIC DNA]</scope>
    <source>
        <strain evidence="8 11">RM12919</strain>
    </source>
</reference>
<dbReference type="GO" id="GO:0005829">
    <property type="term" value="C:cytosol"/>
    <property type="evidence" value="ECO:0007669"/>
    <property type="project" value="TreeGrafter"/>
</dbReference>
<dbReference type="RefSeq" id="WP_170016367.1">
    <property type="nucleotide sequence ID" value="NZ_CP012545.1"/>
</dbReference>
<evidence type="ECO:0000256" key="2">
    <source>
        <dbReference type="ARBA" id="ARBA00023012"/>
    </source>
</evidence>
<keyword evidence="1 6" id="KW-0597">Phosphoprotein</keyword>
<dbReference type="InterPro" id="IPR039420">
    <property type="entry name" value="WalR-like"/>
</dbReference>
<keyword evidence="10" id="KW-1185">Reference proteome</keyword>
<dbReference type="Proteomes" id="UP000650616">
    <property type="component" value="Unassembled WGS sequence"/>
</dbReference>
<evidence type="ECO:0000313" key="9">
    <source>
        <dbReference type="EMBL" id="MBE3608217.1"/>
    </source>
</evidence>
<keyword evidence="3" id="KW-0805">Transcription regulation</keyword>
<dbReference type="EMBL" id="JADBHS010000011">
    <property type="protein sequence ID" value="MBE2986742.1"/>
    <property type="molecule type" value="Genomic_DNA"/>
</dbReference>
<comment type="caution">
    <text evidence="9">The sequence shown here is derived from an EMBL/GenBank/DDBJ whole genome shotgun (WGS) entry which is preliminary data.</text>
</comment>
<organism evidence="9 10">
    <name type="scientific">Campylobacter californiensis</name>
    <dbReference type="NCBI Taxonomy" id="1032243"/>
    <lineage>
        <taxon>Bacteria</taxon>
        <taxon>Pseudomonadati</taxon>
        <taxon>Campylobacterota</taxon>
        <taxon>Epsilonproteobacteria</taxon>
        <taxon>Campylobacterales</taxon>
        <taxon>Campylobacteraceae</taxon>
        <taxon>Campylobacter</taxon>
    </lineage>
</organism>
<evidence type="ECO:0000313" key="8">
    <source>
        <dbReference type="EMBL" id="MBE2986742.1"/>
    </source>
</evidence>
<dbReference type="Proteomes" id="UP001318760">
    <property type="component" value="Unassembled WGS sequence"/>
</dbReference>
<evidence type="ECO:0000313" key="11">
    <source>
        <dbReference type="Proteomes" id="UP001318760"/>
    </source>
</evidence>
<dbReference type="GO" id="GO:0032993">
    <property type="term" value="C:protein-DNA complex"/>
    <property type="evidence" value="ECO:0007669"/>
    <property type="project" value="TreeGrafter"/>
</dbReference>
<evidence type="ECO:0000256" key="4">
    <source>
        <dbReference type="ARBA" id="ARBA00023125"/>
    </source>
</evidence>
<dbReference type="PANTHER" id="PTHR48111">
    <property type="entry name" value="REGULATOR OF RPOS"/>
    <property type="match status" value="1"/>
</dbReference>
<dbReference type="InterPro" id="IPR036388">
    <property type="entry name" value="WH-like_DNA-bd_sf"/>
</dbReference>
<evidence type="ECO:0000256" key="3">
    <source>
        <dbReference type="ARBA" id="ARBA00023015"/>
    </source>
</evidence>
<dbReference type="Pfam" id="PF00072">
    <property type="entry name" value="Response_reg"/>
    <property type="match status" value="1"/>
</dbReference>
<sequence>MNDEVLSLLSTISVLIAEDDEIARETITEGLRPCCKAVNVARDGYEGVELFNKFNPDIILTDIHMPLMNSFDMMKEILRVKSRQKFIIFTSYDTDHNLIKSIKQGATLFLKKPIDMQTIRGALVTLTFKNEDELVKISDGVSINLAKEKIYKDGQEIYLTFLQNRLFWLLAYNLNSLVGYEMIDEFVYSNEPTSKNSAQKAISRLKNELNLNVKNIFDGGYMLCASK</sequence>
<keyword evidence="5" id="KW-0804">Transcription</keyword>
<evidence type="ECO:0000313" key="10">
    <source>
        <dbReference type="Proteomes" id="UP000650616"/>
    </source>
</evidence>
<dbReference type="InterPro" id="IPR011006">
    <property type="entry name" value="CheY-like_superfamily"/>
</dbReference>
<dbReference type="SMART" id="SM00448">
    <property type="entry name" value="REC"/>
    <property type="match status" value="1"/>
</dbReference>
<dbReference type="Gene3D" id="1.10.10.10">
    <property type="entry name" value="Winged helix-like DNA-binding domain superfamily/Winged helix DNA-binding domain"/>
    <property type="match status" value="1"/>
</dbReference>
<evidence type="ECO:0000256" key="6">
    <source>
        <dbReference type="PROSITE-ProRule" id="PRU00169"/>
    </source>
</evidence>
<evidence type="ECO:0000256" key="1">
    <source>
        <dbReference type="ARBA" id="ARBA00022553"/>
    </source>
</evidence>
<dbReference type="GO" id="GO:0000976">
    <property type="term" value="F:transcription cis-regulatory region binding"/>
    <property type="evidence" value="ECO:0007669"/>
    <property type="project" value="TreeGrafter"/>
</dbReference>
<dbReference type="Gene3D" id="3.40.50.2300">
    <property type="match status" value="1"/>
</dbReference>
<feature type="domain" description="Response regulatory" evidence="7">
    <location>
        <begin position="13"/>
        <end position="127"/>
    </location>
</feature>
<protein>
    <submittedName>
        <fullName evidence="9">Response regulator transcription factor</fullName>
    </submittedName>
</protein>